<dbReference type="InterPro" id="IPR025559">
    <property type="entry name" value="Eis_dom"/>
</dbReference>
<accession>A0A021VTQ0</accession>
<dbReference type="Pfam" id="PF13527">
    <property type="entry name" value="Acetyltransf_9"/>
    <property type="match status" value="1"/>
</dbReference>
<evidence type="ECO:0000259" key="5">
    <source>
        <dbReference type="PROSITE" id="PS51186"/>
    </source>
</evidence>
<dbReference type="AlphaFoldDB" id="A0A021VTQ0"/>
<comment type="caution">
    <text evidence="4">Lacks conserved residue(s) required for the propagation of feature annotation.</text>
</comment>
<dbReference type="CDD" id="cd04301">
    <property type="entry name" value="NAT_SF"/>
    <property type="match status" value="1"/>
</dbReference>
<dbReference type="Gene3D" id="3.30.1050.10">
    <property type="entry name" value="SCP2 sterol-binding domain"/>
    <property type="match status" value="1"/>
</dbReference>
<dbReference type="InterPro" id="IPR051554">
    <property type="entry name" value="Acetyltransferase_Eis"/>
</dbReference>
<proteinExistence type="inferred from homology"/>
<dbReference type="InterPro" id="IPR041380">
    <property type="entry name" value="Acetyltransf_17"/>
</dbReference>
<dbReference type="GO" id="GO:0030649">
    <property type="term" value="P:aminoglycoside antibiotic catabolic process"/>
    <property type="evidence" value="ECO:0007669"/>
    <property type="project" value="TreeGrafter"/>
</dbReference>
<dbReference type="PANTHER" id="PTHR37817">
    <property type="entry name" value="N-ACETYLTRANSFERASE EIS"/>
    <property type="match status" value="1"/>
</dbReference>
<keyword evidence="7" id="KW-1185">Reference proteome</keyword>
<gene>
    <name evidence="6" type="ORF">N866_09110</name>
</gene>
<dbReference type="Pfam" id="PF13530">
    <property type="entry name" value="SCP2_2"/>
    <property type="match status" value="1"/>
</dbReference>
<feature type="domain" description="N-acetyltransferase" evidence="5">
    <location>
        <begin position="8"/>
        <end position="157"/>
    </location>
</feature>
<comment type="subunit">
    <text evidence="4">Homohexamer; trimer of dimers.</text>
</comment>
<dbReference type="SUPFAM" id="SSF55729">
    <property type="entry name" value="Acyl-CoA N-acyltransferases (Nat)"/>
    <property type="match status" value="1"/>
</dbReference>
<comment type="similarity">
    <text evidence="1 4">Belongs to the acetyltransferase Eis family.</text>
</comment>
<dbReference type="SUPFAM" id="SSF55718">
    <property type="entry name" value="SCP-like"/>
    <property type="match status" value="1"/>
</dbReference>
<dbReference type="InterPro" id="IPR000182">
    <property type="entry name" value="GNAT_dom"/>
</dbReference>
<dbReference type="Proteomes" id="UP000019753">
    <property type="component" value="Unassembled WGS sequence"/>
</dbReference>
<feature type="active site" description="Proton acceptor; via carboxylate" evidence="4">
    <location>
        <position position="412"/>
    </location>
</feature>
<evidence type="ECO:0000256" key="1">
    <source>
        <dbReference type="ARBA" id="ARBA00009213"/>
    </source>
</evidence>
<dbReference type="Pfam" id="PF17668">
    <property type="entry name" value="Acetyltransf_17"/>
    <property type="match status" value="1"/>
</dbReference>
<feature type="binding site" evidence="4">
    <location>
        <begin position="87"/>
        <end position="89"/>
    </location>
    <ligand>
        <name>acetyl-CoA</name>
        <dbReference type="ChEBI" id="CHEBI:57288"/>
    </ligand>
</feature>
<dbReference type="PANTHER" id="PTHR37817:SF1">
    <property type="entry name" value="N-ACETYLTRANSFERASE EIS"/>
    <property type="match status" value="1"/>
</dbReference>
<organism evidence="6 7">
    <name type="scientific">Actinotalea ferrariae CF5-4</name>
    <dbReference type="NCBI Taxonomy" id="948458"/>
    <lineage>
        <taxon>Bacteria</taxon>
        <taxon>Bacillati</taxon>
        <taxon>Actinomycetota</taxon>
        <taxon>Actinomycetes</taxon>
        <taxon>Micrococcales</taxon>
        <taxon>Cellulomonadaceae</taxon>
        <taxon>Actinotalea</taxon>
    </lineage>
</organism>
<reference evidence="6 7" key="1">
    <citation type="submission" date="2014-01" db="EMBL/GenBank/DDBJ databases">
        <title>Actinotalea ferrariae CF5-4.</title>
        <authorList>
            <person name="Chen F."/>
            <person name="Li Y."/>
            <person name="Wang G."/>
        </authorList>
    </citation>
    <scope>NUCLEOTIDE SEQUENCE [LARGE SCALE GENOMIC DNA]</scope>
    <source>
        <strain evidence="6 7">CF5-4</strain>
    </source>
</reference>
<dbReference type="InterPro" id="IPR022902">
    <property type="entry name" value="NAcTrfase_Eis"/>
</dbReference>
<dbReference type="HAMAP" id="MF_01812">
    <property type="entry name" value="Eis"/>
    <property type="match status" value="1"/>
</dbReference>
<evidence type="ECO:0000313" key="7">
    <source>
        <dbReference type="Proteomes" id="UP000019753"/>
    </source>
</evidence>
<dbReference type="OrthoDB" id="8399956at2"/>
<evidence type="ECO:0000313" key="6">
    <source>
        <dbReference type="EMBL" id="EYR64536.1"/>
    </source>
</evidence>
<dbReference type="PROSITE" id="PS51186">
    <property type="entry name" value="GNAT"/>
    <property type="match status" value="1"/>
</dbReference>
<evidence type="ECO:0000256" key="4">
    <source>
        <dbReference type="HAMAP-Rule" id="MF_01812"/>
    </source>
</evidence>
<keyword evidence="2 4" id="KW-0808">Transferase</keyword>
<dbReference type="EMBL" id="AXCW01000027">
    <property type="protein sequence ID" value="EYR64536.1"/>
    <property type="molecule type" value="Genomic_DNA"/>
</dbReference>
<keyword evidence="3 4" id="KW-0012">Acyltransferase</keyword>
<dbReference type="NCBIfam" id="NF002367">
    <property type="entry name" value="PRK01346.1-4"/>
    <property type="match status" value="1"/>
</dbReference>
<evidence type="ECO:0000256" key="3">
    <source>
        <dbReference type="ARBA" id="ARBA00023315"/>
    </source>
</evidence>
<feature type="active site" description="Proton donor" evidence="4">
    <location>
        <position position="128"/>
    </location>
</feature>
<dbReference type="InterPro" id="IPR036527">
    <property type="entry name" value="SCP2_sterol-bd_dom_sf"/>
</dbReference>
<comment type="caution">
    <text evidence="6">The sequence shown here is derived from an EMBL/GenBank/DDBJ whole genome shotgun (WGS) entry which is preliminary data.</text>
</comment>
<dbReference type="Gene3D" id="3.40.630.30">
    <property type="match status" value="2"/>
</dbReference>
<protein>
    <submittedName>
        <fullName evidence="6">Acetyltransferase</fullName>
    </submittedName>
</protein>
<evidence type="ECO:0000256" key="2">
    <source>
        <dbReference type="ARBA" id="ARBA00022679"/>
    </source>
</evidence>
<feature type="binding site" evidence="4">
    <location>
        <begin position="95"/>
        <end position="100"/>
    </location>
    <ligand>
        <name>acetyl-CoA</name>
        <dbReference type="ChEBI" id="CHEBI:57288"/>
    </ligand>
</feature>
<sequence length="412" mass="44577">MTDLPAGYRPVDLDPSRHADVIALDVWAFPATVDDDVLAALPSPLTWERARGVETDDGELVAMHASYPFTQYPVPGARVPVAGLTWVGVHPAHRRRGLLRAMIHDHVRRSLARGEAVSSLFAAEPAIYGRFGYGMAAHDVRLTVPRGAALRSVPGADAVRVRLERLQEHHDDVVRALHGAVDRPGWATRETPELRAAYLDDPSAFRDGAEALRIAVAERDGRAVGYALFRRKSSWEPAGPRGTVRVRDVVTEDAAAARALWGVLLDLDLMATTEAWVLEDDPLLHLLVDLRAAEPRLADNVWVRLLDVPAALAARRYAAEVDVVLEVRDDLVPANARRWRLEGGPDGAVVTPADGSPDLVLDVRELGAAYLGGSSLASLATAGLVAAERPEALARAATAFGWPVRPGCSWVF</sequence>
<name>A0A021VTQ0_9CELL</name>
<dbReference type="GO" id="GO:0034069">
    <property type="term" value="F:aminoglycoside N-acetyltransferase activity"/>
    <property type="evidence" value="ECO:0007669"/>
    <property type="project" value="TreeGrafter"/>
</dbReference>
<dbReference type="InterPro" id="IPR016181">
    <property type="entry name" value="Acyl_CoA_acyltransferase"/>
</dbReference>